<dbReference type="InterPro" id="IPR042086">
    <property type="entry name" value="MeTrfase_capping"/>
</dbReference>
<gene>
    <name evidence="5" type="ORF">CDL15_Pgr013673</name>
    <name evidence="6" type="ORF">CRG98_019668</name>
</gene>
<reference evidence="6 8" key="3">
    <citation type="submission" date="2017-11" db="EMBL/GenBank/DDBJ databases">
        <title>De-novo sequencing of pomegranate (Punica granatum L.) genome.</title>
        <authorList>
            <person name="Akparov Z."/>
            <person name="Amiraslanov A."/>
            <person name="Hajiyeva S."/>
            <person name="Abbasov M."/>
            <person name="Kaur K."/>
            <person name="Hamwieh A."/>
            <person name="Solovyev V."/>
            <person name="Salamov A."/>
            <person name="Braich B."/>
            <person name="Kosarev P."/>
            <person name="Mahmoud A."/>
            <person name="Hajiyev E."/>
            <person name="Babayeva S."/>
            <person name="Izzatullayeva V."/>
            <person name="Mammadov A."/>
            <person name="Mammadov A."/>
            <person name="Sharifova S."/>
            <person name="Ojaghi J."/>
            <person name="Eynullazada K."/>
            <person name="Bayramov B."/>
            <person name="Abdulazimova A."/>
            <person name="Shahmuradov I."/>
        </authorList>
    </citation>
    <scope>NUCLEOTIDE SEQUENCE [LARGE SCALE GENOMIC DNA]</scope>
    <source>
        <strain evidence="6">AG2017</strain>
        <strain evidence="8">cv. AG2017</strain>
        <tissue evidence="6">Leaf</tissue>
    </source>
</reference>
<evidence type="ECO:0000313" key="5">
    <source>
        <dbReference type="EMBL" id="OWM66456.1"/>
    </source>
</evidence>
<evidence type="ECO:0000313" key="7">
    <source>
        <dbReference type="Proteomes" id="UP000197138"/>
    </source>
</evidence>
<dbReference type="EMBL" id="MTKT01005554">
    <property type="protein sequence ID" value="OWM66456.1"/>
    <property type="molecule type" value="Genomic_DNA"/>
</dbReference>
<dbReference type="GO" id="GO:0032259">
    <property type="term" value="P:methylation"/>
    <property type="evidence" value="ECO:0007669"/>
    <property type="project" value="UniProtKB-KW"/>
</dbReference>
<keyword evidence="4" id="KW-0460">Magnesium</keyword>
<organism evidence="5 7">
    <name type="scientific">Punica granatum</name>
    <name type="common">Pomegranate</name>
    <dbReference type="NCBI Taxonomy" id="22663"/>
    <lineage>
        <taxon>Eukaryota</taxon>
        <taxon>Viridiplantae</taxon>
        <taxon>Streptophyta</taxon>
        <taxon>Embryophyta</taxon>
        <taxon>Tracheophyta</taxon>
        <taxon>Spermatophyta</taxon>
        <taxon>Magnoliopsida</taxon>
        <taxon>eudicotyledons</taxon>
        <taxon>Gunneridae</taxon>
        <taxon>Pentapetalae</taxon>
        <taxon>rosids</taxon>
        <taxon>malvids</taxon>
        <taxon>Myrtales</taxon>
        <taxon>Lythraceae</taxon>
        <taxon>Punica</taxon>
    </lineage>
</organism>
<comment type="caution">
    <text evidence="5">The sequence shown here is derived from an EMBL/GenBank/DDBJ whole genome shotgun (WGS) entry which is preliminary data.</text>
</comment>
<sequence length="368" mass="41722">METAQVLRMKAGHGEESYAQNSKYQTAYISETMPVLQLALLDFCSTGHLPNCVTVADLGCSSGPNTWMPISEILSTIHRRYREEGRLSPEFQVFLNDLPSNDFNDVFKSVSEFLKKMRDENGADFGPCYVTGVPGSFYGRLFPEKSLQFVHAASSLHWLSQVPPELSVRSSKRLVNKGKIYISKTSPPEVADAYLNQFRRDFSAFLKSRSEEIVPRGWIVAQLRGRRTPDPSHEESCLLWDYLGKALQDLVSEGLIEEEKLDSYNAPYYEPYIEDVQAEIEKEGSFILHRLEIISIPWDGVNGGQKYDRAKTAEKMAKAIRAVNESMLQNHFGGQVMDRFFQRFSEIVAADTKEVEHVSLVVSLIRKS</sequence>
<evidence type="ECO:0000256" key="4">
    <source>
        <dbReference type="ARBA" id="ARBA00022842"/>
    </source>
</evidence>
<dbReference type="Pfam" id="PF03492">
    <property type="entry name" value="Methyltransf_7"/>
    <property type="match status" value="1"/>
</dbReference>
<dbReference type="Proteomes" id="UP000197138">
    <property type="component" value="Unassembled WGS sequence"/>
</dbReference>
<dbReference type="EMBL" id="PGOL01001226">
    <property type="protein sequence ID" value="PKI59895.1"/>
    <property type="molecule type" value="Genomic_DNA"/>
</dbReference>
<evidence type="ECO:0000256" key="3">
    <source>
        <dbReference type="ARBA" id="ARBA00022723"/>
    </source>
</evidence>
<dbReference type="SUPFAM" id="SSF53335">
    <property type="entry name" value="S-adenosyl-L-methionine-dependent methyltransferases"/>
    <property type="match status" value="1"/>
</dbReference>
<dbReference type="OrthoDB" id="1523883at2759"/>
<evidence type="ECO:0000256" key="1">
    <source>
        <dbReference type="ARBA" id="ARBA00022603"/>
    </source>
</evidence>
<evidence type="ECO:0000313" key="6">
    <source>
        <dbReference type="EMBL" id="PKI59895.1"/>
    </source>
</evidence>
<dbReference type="InterPro" id="IPR005299">
    <property type="entry name" value="MeTrfase_7"/>
</dbReference>
<dbReference type="Gene3D" id="1.10.1200.270">
    <property type="entry name" value="Methyltransferase, alpha-helical capping domain"/>
    <property type="match status" value="1"/>
</dbReference>
<dbReference type="Gene3D" id="3.40.50.150">
    <property type="entry name" value="Vaccinia Virus protein VP39"/>
    <property type="match status" value="1"/>
</dbReference>
<keyword evidence="1" id="KW-0489">Methyltransferase</keyword>
<protein>
    <submittedName>
        <fullName evidence="5">Uncharacterized protein</fullName>
    </submittedName>
</protein>
<reference evidence="7" key="1">
    <citation type="journal article" date="2017" name="Plant J.">
        <title>The pomegranate (Punica granatum L.) genome and the genomics of punicalagin biosynthesis.</title>
        <authorList>
            <person name="Qin G."/>
            <person name="Xu C."/>
            <person name="Ming R."/>
            <person name="Tang H."/>
            <person name="Guyot R."/>
            <person name="Kramer E.M."/>
            <person name="Hu Y."/>
            <person name="Yi X."/>
            <person name="Qi Y."/>
            <person name="Xu X."/>
            <person name="Gao Z."/>
            <person name="Pan H."/>
            <person name="Jian J."/>
            <person name="Tian Y."/>
            <person name="Yue Z."/>
            <person name="Xu Y."/>
        </authorList>
    </citation>
    <scope>NUCLEOTIDE SEQUENCE [LARGE SCALE GENOMIC DNA]</scope>
    <source>
        <strain evidence="7">cv. Dabenzi</strain>
    </source>
</reference>
<dbReference type="GO" id="GO:0046872">
    <property type="term" value="F:metal ion binding"/>
    <property type="evidence" value="ECO:0007669"/>
    <property type="project" value="UniProtKB-KW"/>
</dbReference>
<evidence type="ECO:0000256" key="2">
    <source>
        <dbReference type="ARBA" id="ARBA00022679"/>
    </source>
</evidence>
<dbReference type="Proteomes" id="UP000233551">
    <property type="component" value="Unassembled WGS sequence"/>
</dbReference>
<dbReference type="GO" id="GO:0008168">
    <property type="term" value="F:methyltransferase activity"/>
    <property type="evidence" value="ECO:0007669"/>
    <property type="project" value="UniProtKB-KW"/>
</dbReference>
<keyword evidence="8" id="KW-1185">Reference proteome</keyword>
<proteinExistence type="predicted"/>
<accession>A0A218W1D8</accession>
<dbReference type="InterPro" id="IPR029063">
    <property type="entry name" value="SAM-dependent_MTases_sf"/>
</dbReference>
<dbReference type="AlphaFoldDB" id="A0A218W1D8"/>
<keyword evidence="2" id="KW-0808">Transferase</keyword>
<dbReference type="PANTHER" id="PTHR31009">
    <property type="entry name" value="S-ADENOSYL-L-METHIONINE:CARBOXYL METHYLTRANSFERASE FAMILY PROTEIN"/>
    <property type="match status" value="1"/>
</dbReference>
<reference evidence="5" key="2">
    <citation type="submission" date="2017-06" db="EMBL/GenBank/DDBJ databases">
        <title>The pomegranate genome and the genomics of punicalagin biosynthesis.</title>
        <authorList>
            <person name="Xu C."/>
        </authorList>
    </citation>
    <scope>NUCLEOTIDE SEQUENCE [LARGE SCALE GENOMIC DNA]</scope>
    <source>
        <tissue evidence="5">Fresh leaf</tissue>
    </source>
</reference>
<name>A0A218W1D8_PUNGR</name>
<keyword evidence="3" id="KW-0479">Metal-binding</keyword>
<dbReference type="GeneID" id="116199127"/>
<evidence type="ECO:0000313" key="8">
    <source>
        <dbReference type="Proteomes" id="UP000233551"/>
    </source>
</evidence>